<organism evidence="1 2">
    <name type="scientific">Rhizobium sullae</name>
    <name type="common">Rhizobium hedysari</name>
    <dbReference type="NCBI Taxonomy" id="50338"/>
    <lineage>
        <taxon>Bacteria</taxon>
        <taxon>Pseudomonadati</taxon>
        <taxon>Pseudomonadota</taxon>
        <taxon>Alphaproteobacteria</taxon>
        <taxon>Hyphomicrobiales</taxon>
        <taxon>Rhizobiaceae</taxon>
        <taxon>Rhizobium/Agrobacterium group</taxon>
        <taxon>Rhizobium</taxon>
    </lineage>
</organism>
<protein>
    <submittedName>
        <fullName evidence="1">Uncharacterized protein</fullName>
    </submittedName>
</protein>
<dbReference type="Proteomes" id="UP000232164">
    <property type="component" value="Unassembled WGS sequence"/>
</dbReference>
<comment type="caution">
    <text evidence="1">The sequence shown here is derived from an EMBL/GenBank/DDBJ whole genome shotgun (WGS) entry which is preliminary data.</text>
</comment>
<proteinExistence type="predicted"/>
<evidence type="ECO:0000313" key="2">
    <source>
        <dbReference type="Proteomes" id="UP000232164"/>
    </source>
</evidence>
<dbReference type="AlphaFoldDB" id="A0A2N0DG82"/>
<accession>A0A2N0DG82</accession>
<dbReference type="EMBL" id="PIQN01000003">
    <property type="protein sequence ID" value="PKA45080.1"/>
    <property type="molecule type" value="Genomic_DNA"/>
</dbReference>
<sequence length="74" mass="8738">MSLPSFHPYIFGCLSAACWKDGNRRGRHLFHNIEQRGYSGSFSNLERPLKSWRRATVLCMKPRGLLRSNTRERW</sequence>
<name>A0A2N0DG82_RHISU</name>
<reference evidence="1 2" key="1">
    <citation type="submission" date="2017-11" db="EMBL/GenBank/DDBJ databases">
        <authorList>
            <person name="Han C.G."/>
        </authorList>
    </citation>
    <scope>NUCLEOTIDE SEQUENCE [LARGE SCALE GENOMIC DNA]</scope>
    <source>
        <strain evidence="1 2">HCNT1</strain>
    </source>
</reference>
<gene>
    <name evidence="1" type="ORF">CWR43_04570</name>
</gene>
<reference evidence="1 2" key="2">
    <citation type="submission" date="2017-12" db="EMBL/GenBank/DDBJ databases">
        <title>Genome sequence of Rhizobium sullae HCNT1 isolated from Sulla coronaria nodules and featuring peculiar denitrification phenotypes.</title>
        <authorList>
            <person name="De Diego-Diaz B."/>
            <person name="Treu L."/>
            <person name="Campanaro S."/>
            <person name="Da Silva Duarte V."/>
            <person name="Basaglia M."/>
            <person name="Favaro L."/>
            <person name="Casella S."/>
            <person name="Squartini A."/>
        </authorList>
    </citation>
    <scope>NUCLEOTIDE SEQUENCE [LARGE SCALE GENOMIC DNA]</scope>
    <source>
        <strain evidence="1 2">HCNT1</strain>
    </source>
</reference>
<evidence type="ECO:0000313" key="1">
    <source>
        <dbReference type="EMBL" id="PKA45080.1"/>
    </source>
</evidence>